<name>A0ABT9C457_9PSED</name>
<dbReference type="EMBL" id="JAUQOP010000044">
    <property type="protein sequence ID" value="MDO7899573.1"/>
    <property type="molecule type" value="Genomic_DNA"/>
</dbReference>
<feature type="transmembrane region" description="Helical" evidence="8">
    <location>
        <begin position="206"/>
        <end position="225"/>
    </location>
</feature>
<dbReference type="Pfam" id="PF13231">
    <property type="entry name" value="PMT_2"/>
    <property type="match status" value="1"/>
</dbReference>
<feature type="transmembrane region" description="Helical" evidence="8">
    <location>
        <begin position="245"/>
        <end position="271"/>
    </location>
</feature>
<evidence type="ECO:0000256" key="5">
    <source>
        <dbReference type="ARBA" id="ARBA00022692"/>
    </source>
</evidence>
<feature type="transmembrane region" description="Helical" evidence="8">
    <location>
        <begin position="112"/>
        <end position="128"/>
    </location>
</feature>
<keyword evidence="2" id="KW-1003">Cell membrane</keyword>
<proteinExistence type="predicted"/>
<feature type="transmembrane region" description="Helical" evidence="8">
    <location>
        <begin position="165"/>
        <end position="194"/>
    </location>
</feature>
<feature type="transmembrane region" description="Helical" evidence="8">
    <location>
        <begin position="140"/>
        <end position="159"/>
    </location>
</feature>
<feature type="transmembrane region" description="Helical" evidence="8">
    <location>
        <begin position="86"/>
        <end position="106"/>
    </location>
</feature>
<keyword evidence="6 8" id="KW-1133">Transmembrane helix</keyword>
<sequence>MSIDPGRGRTTIFLSLMAAMLLGAYLRLRNIAEDSLWLDELFSVAVSQPENSFFNVFEQTMNDVHPPFFQWVLWVFYKVFGFGEMIGRYLSAAFGIMLIPVMYLFGRQMFDVRVGLYAAWLAAINFYLITYSQETRSYELLVLLTVVSFVTFIRAMQTLEGVHVLVYSVMAAMLVSTHYFGFLVVFAQALLVLIGMLELPSGKRRLYRFGLAGFFILLCVVPQASYMRESVGRGDFWVPAPNDRFFVDLFILYFGSLPLSALVAVLLMVAFARCSGVVKDFRCCIFLVWTVVCIAVPYVYSLYVRPVLTMRNLIIVLPAILVFLAFALGLLKERWVRTGLGALILCFSMTPIFTSFKPVHTFENQLKPVSQMRDVVVGLIQKPVRWPMYAKQYVEFGMYFKLLGSTSNVREYTQLMHDLLSGELPEHFYYLATQGIALPDEKFMKRYGAVLVGMKKTGNTVVLEYRSLNSSSPSSSSTVLAPNTCSAKPWLRQMPWSASWPSNWRLGFLLYQLMALPERAT</sequence>
<keyword evidence="11" id="KW-1185">Reference proteome</keyword>
<evidence type="ECO:0000256" key="4">
    <source>
        <dbReference type="ARBA" id="ARBA00022679"/>
    </source>
</evidence>
<evidence type="ECO:0000256" key="2">
    <source>
        <dbReference type="ARBA" id="ARBA00022475"/>
    </source>
</evidence>
<dbReference type="InterPro" id="IPR038731">
    <property type="entry name" value="RgtA/B/C-like"/>
</dbReference>
<dbReference type="Proteomes" id="UP001228019">
    <property type="component" value="Unassembled WGS sequence"/>
</dbReference>
<organism evidence="10 11">
    <name type="scientific">Pseudomonas citrulli</name>
    <dbReference type="NCBI Taxonomy" id="3064347"/>
    <lineage>
        <taxon>Bacteria</taxon>
        <taxon>Pseudomonadati</taxon>
        <taxon>Pseudomonadota</taxon>
        <taxon>Gammaproteobacteria</taxon>
        <taxon>Pseudomonadales</taxon>
        <taxon>Pseudomonadaceae</taxon>
        <taxon>Pseudomonas</taxon>
    </lineage>
</organism>
<evidence type="ECO:0000256" key="1">
    <source>
        <dbReference type="ARBA" id="ARBA00004651"/>
    </source>
</evidence>
<dbReference type="GO" id="GO:0016757">
    <property type="term" value="F:glycosyltransferase activity"/>
    <property type="evidence" value="ECO:0007669"/>
    <property type="project" value="UniProtKB-KW"/>
</dbReference>
<evidence type="ECO:0000256" key="8">
    <source>
        <dbReference type="SAM" id="Phobius"/>
    </source>
</evidence>
<feature type="transmembrane region" description="Helical" evidence="8">
    <location>
        <begin position="283"/>
        <end position="300"/>
    </location>
</feature>
<evidence type="ECO:0000313" key="11">
    <source>
        <dbReference type="Proteomes" id="UP001228019"/>
    </source>
</evidence>
<keyword evidence="4 10" id="KW-0808">Transferase</keyword>
<reference evidence="10 11" key="1">
    <citation type="submission" date="2023-07" db="EMBL/GenBank/DDBJ databases">
        <title>Identification of four novel Pseudomonas species associated with bacterial leaf spot of cucurbits.</title>
        <authorList>
            <person name="Fullem K.R."/>
        </authorList>
    </citation>
    <scope>NUCLEOTIDE SEQUENCE [LARGE SCALE GENOMIC DNA]</scope>
    <source>
        <strain evidence="10 11">K18</strain>
    </source>
</reference>
<gene>
    <name evidence="10" type="ORF">Q6A48_22040</name>
</gene>
<dbReference type="EC" id="2.4.-.-" evidence="10"/>
<keyword evidence="3 10" id="KW-0328">Glycosyltransferase</keyword>
<evidence type="ECO:0000256" key="3">
    <source>
        <dbReference type="ARBA" id="ARBA00022676"/>
    </source>
</evidence>
<evidence type="ECO:0000256" key="7">
    <source>
        <dbReference type="ARBA" id="ARBA00023136"/>
    </source>
</evidence>
<evidence type="ECO:0000256" key="6">
    <source>
        <dbReference type="ARBA" id="ARBA00022989"/>
    </source>
</evidence>
<dbReference type="PANTHER" id="PTHR33908">
    <property type="entry name" value="MANNOSYLTRANSFERASE YKCB-RELATED"/>
    <property type="match status" value="1"/>
</dbReference>
<dbReference type="RefSeq" id="WP_304556338.1">
    <property type="nucleotide sequence ID" value="NZ_JAUQOP010000044.1"/>
</dbReference>
<comment type="caution">
    <text evidence="10">The sequence shown here is derived from an EMBL/GenBank/DDBJ whole genome shotgun (WGS) entry which is preliminary data.</text>
</comment>
<accession>A0ABT9C457</accession>
<feature type="domain" description="Glycosyltransferase RgtA/B/C/D-like" evidence="9">
    <location>
        <begin position="65"/>
        <end position="224"/>
    </location>
</feature>
<feature type="transmembrane region" description="Helical" evidence="8">
    <location>
        <begin position="338"/>
        <end position="356"/>
    </location>
</feature>
<dbReference type="InterPro" id="IPR050297">
    <property type="entry name" value="LipidA_mod_glycosyltrf_83"/>
</dbReference>
<keyword evidence="7 8" id="KW-0472">Membrane</keyword>
<keyword evidence="5 8" id="KW-0812">Transmembrane</keyword>
<protein>
    <submittedName>
        <fullName evidence="10">Glycosyltransferase family 39 protein</fullName>
        <ecNumber evidence="10">2.4.-.-</ecNumber>
    </submittedName>
</protein>
<feature type="transmembrane region" description="Helical" evidence="8">
    <location>
        <begin position="12"/>
        <end position="28"/>
    </location>
</feature>
<feature type="transmembrane region" description="Helical" evidence="8">
    <location>
        <begin position="312"/>
        <end position="331"/>
    </location>
</feature>
<comment type="subcellular location">
    <subcellularLocation>
        <location evidence="1">Cell membrane</location>
        <topology evidence="1">Multi-pass membrane protein</topology>
    </subcellularLocation>
</comment>
<evidence type="ECO:0000259" key="9">
    <source>
        <dbReference type="Pfam" id="PF13231"/>
    </source>
</evidence>
<evidence type="ECO:0000313" key="10">
    <source>
        <dbReference type="EMBL" id="MDO7899573.1"/>
    </source>
</evidence>
<dbReference type="PANTHER" id="PTHR33908:SF11">
    <property type="entry name" value="MEMBRANE PROTEIN"/>
    <property type="match status" value="1"/>
</dbReference>